<dbReference type="Proteomes" id="UP000734854">
    <property type="component" value="Unassembled WGS sequence"/>
</dbReference>
<dbReference type="PANTHER" id="PTHR47447">
    <property type="entry name" value="OS03G0856100 PROTEIN"/>
    <property type="match status" value="1"/>
</dbReference>
<feature type="repeat" description="PPR" evidence="3">
    <location>
        <begin position="79"/>
        <end position="113"/>
    </location>
</feature>
<evidence type="ECO:0000313" key="5">
    <source>
        <dbReference type="Proteomes" id="UP000734854"/>
    </source>
</evidence>
<evidence type="ECO:0000256" key="2">
    <source>
        <dbReference type="ARBA" id="ARBA00022737"/>
    </source>
</evidence>
<dbReference type="Pfam" id="PF01535">
    <property type="entry name" value="PPR"/>
    <property type="match status" value="1"/>
</dbReference>
<comment type="caution">
    <text evidence="4">The sequence shown here is derived from an EMBL/GenBank/DDBJ whole genome shotgun (WGS) entry which is preliminary data.</text>
</comment>
<feature type="repeat" description="PPR" evidence="3">
    <location>
        <begin position="114"/>
        <end position="148"/>
    </location>
</feature>
<gene>
    <name evidence="4" type="ORF">ZIOFF_019058</name>
</gene>
<evidence type="ECO:0000256" key="1">
    <source>
        <dbReference type="ARBA" id="ARBA00007626"/>
    </source>
</evidence>
<dbReference type="PROSITE" id="PS51375">
    <property type="entry name" value="PPR"/>
    <property type="match status" value="3"/>
</dbReference>
<evidence type="ECO:0000256" key="3">
    <source>
        <dbReference type="PROSITE-ProRule" id="PRU00708"/>
    </source>
</evidence>
<protein>
    <recommendedName>
        <fullName evidence="6">Pentatricopeptide repeat-containing protein</fullName>
    </recommendedName>
</protein>
<dbReference type="Pfam" id="PF13041">
    <property type="entry name" value="PPR_2"/>
    <property type="match status" value="1"/>
</dbReference>
<evidence type="ECO:0000313" key="4">
    <source>
        <dbReference type="EMBL" id="KAG6521924.1"/>
    </source>
</evidence>
<organism evidence="4 5">
    <name type="scientific">Zingiber officinale</name>
    <name type="common">Ginger</name>
    <name type="synonym">Amomum zingiber</name>
    <dbReference type="NCBI Taxonomy" id="94328"/>
    <lineage>
        <taxon>Eukaryota</taxon>
        <taxon>Viridiplantae</taxon>
        <taxon>Streptophyta</taxon>
        <taxon>Embryophyta</taxon>
        <taxon>Tracheophyta</taxon>
        <taxon>Spermatophyta</taxon>
        <taxon>Magnoliopsida</taxon>
        <taxon>Liliopsida</taxon>
        <taxon>Zingiberales</taxon>
        <taxon>Zingiberaceae</taxon>
        <taxon>Zingiber</taxon>
    </lineage>
</organism>
<reference evidence="4 5" key="1">
    <citation type="submission" date="2020-08" db="EMBL/GenBank/DDBJ databases">
        <title>Plant Genome Project.</title>
        <authorList>
            <person name="Zhang R.-G."/>
        </authorList>
    </citation>
    <scope>NUCLEOTIDE SEQUENCE [LARGE SCALE GENOMIC DNA]</scope>
    <source>
        <tissue evidence="4">Rhizome</tissue>
    </source>
</reference>
<keyword evidence="2" id="KW-0677">Repeat</keyword>
<feature type="repeat" description="PPR" evidence="3">
    <location>
        <begin position="9"/>
        <end position="43"/>
    </location>
</feature>
<dbReference type="NCBIfam" id="TIGR00756">
    <property type="entry name" value="PPR"/>
    <property type="match status" value="3"/>
</dbReference>
<proteinExistence type="inferred from homology"/>
<dbReference type="EMBL" id="JACMSC010000005">
    <property type="protein sequence ID" value="KAG6521924.1"/>
    <property type="molecule type" value="Genomic_DNA"/>
</dbReference>
<accession>A0A8J5LML6</accession>
<dbReference type="Gene3D" id="1.25.40.10">
    <property type="entry name" value="Tetratricopeptide repeat domain"/>
    <property type="match status" value="1"/>
</dbReference>
<dbReference type="InterPro" id="IPR002885">
    <property type="entry name" value="PPR_rpt"/>
</dbReference>
<comment type="similarity">
    <text evidence="1">Belongs to the PPR family. P subfamily.</text>
</comment>
<dbReference type="PANTHER" id="PTHR47447:SF28">
    <property type="entry name" value="PENTACOTRIPEPTIDE-REPEAT REGION OF PRORP DOMAIN-CONTAINING PROTEIN"/>
    <property type="match status" value="1"/>
</dbReference>
<keyword evidence="5" id="KW-1185">Reference proteome</keyword>
<dbReference type="InterPro" id="IPR011990">
    <property type="entry name" value="TPR-like_helical_dom_sf"/>
</dbReference>
<sequence length="197" mass="22482">MINRGCSLNSYVYTCLIGFYSAEERIEEAVQMMEEMVSIGLKPYDETYNHLIVGLSRNGWTNQCLRYSEKMLEGRFLPSLGTCNEMIKTLCIAGNIEEANRTLTSLLNMAFVPDQEIYLILIDGYGTTGDFQKIITLYYEMVHMGLELNEHDPVKMQSVSVLVRMENNLYKISLNLAAQHHSYSPDCSSCHKFTSTQ</sequence>
<evidence type="ECO:0008006" key="6">
    <source>
        <dbReference type="Google" id="ProtNLM"/>
    </source>
</evidence>
<name>A0A8J5LML6_ZINOF</name>
<dbReference type="AlphaFoldDB" id="A0A8J5LML6"/>